<proteinExistence type="inferred from homology"/>
<comment type="subcellular location">
    <subcellularLocation>
        <location evidence="1">Cytoplasm</location>
    </subcellularLocation>
</comment>
<evidence type="ECO:0000259" key="13">
    <source>
        <dbReference type="Pfam" id="PF19303"/>
    </source>
</evidence>
<feature type="non-terminal residue" evidence="14">
    <location>
        <position position="1"/>
    </location>
</feature>
<comment type="similarity">
    <text evidence="11">Belongs to the class-I aminoacyl-tRNA synthetase family.</text>
</comment>
<dbReference type="GO" id="GO:0006431">
    <property type="term" value="P:methionyl-tRNA aminoacylation"/>
    <property type="evidence" value="ECO:0007669"/>
    <property type="project" value="InterPro"/>
</dbReference>
<dbReference type="EC" id="6.1.1.10" evidence="2"/>
<dbReference type="NCBIfam" id="TIGR00398">
    <property type="entry name" value="metG"/>
    <property type="match status" value="1"/>
</dbReference>
<dbReference type="InterPro" id="IPR014729">
    <property type="entry name" value="Rossmann-like_a/b/a_fold"/>
</dbReference>
<dbReference type="FunFam" id="2.20.28.20:FF:000001">
    <property type="entry name" value="Methionine--tRNA ligase"/>
    <property type="match status" value="1"/>
</dbReference>
<accession>A0A8T5GE95</accession>
<evidence type="ECO:0000256" key="7">
    <source>
        <dbReference type="ARBA" id="ARBA00022917"/>
    </source>
</evidence>
<dbReference type="Gene3D" id="2.20.28.20">
    <property type="entry name" value="Methionyl-tRNA synthetase, Zn-domain"/>
    <property type="match status" value="1"/>
</dbReference>
<dbReference type="InterPro" id="IPR001412">
    <property type="entry name" value="aa-tRNA-synth_I_CS"/>
</dbReference>
<dbReference type="InterPro" id="IPR014758">
    <property type="entry name" value="Met-tRNA_synth"/>
</dbReference>
<organism evidence="14 15">
    <name type="scientific">Candidatus Iainarchaeum sp</name>
    <dbReference type="NCBI Taxonomy" id="3101447"/>
    <lineage>
        <taxon>Archaea</taxon>
        <taxon>Candidatus Iainarchaeota</taxon>
        <taxon>Candidatus Iainarchaeia</taxon>
        <taxon>Candidatus Iainarchaeales</taxon>
        <taxon>Candidatus Iainarchaeaceae</taxon>
        <taxon>Candidatus Iainarchaeum</taxon>
    </lineage>
</organism>
<comment type="caution">
    <text evidence="14">The sequence shown here is derived from an EMBL/GenBank/DDBJ whole genome shotgun (WGS) entry which is preliminary data.</text>
</comment>
<comment type="catalytic activity">
    <reaction evidence="10">
        <text>tRNA(Met) + L-methionine + ATP = L-methionyl-tRNA(Met) + AMP + diphosphate</text>
        <dbReference type="Rhea" id="RHEA:13481"/>
        <dbReference type="Rhea" id="RHEA-COMP:9667"/>
        <dbReference type="Rhea" id="RHEA-COMP:9698"/>
        <dbReference type="ChEBI" id="CHEBI:30616"/>
        <dbReference type="ChEBI" id="CHEBI:33019"/>
        <dbReference type="ChEBI" id="CHEBI:57844"/>
        <dbReference type="ChEBI" id="CHEBI:78442"/>
        <dbReference type="ChEBI" id="CHEBI:78530"/>
        <dbReference type="ChEBI" id="CHEBI:456215"/>
        <dbReference type="EC" id="6.1.1.10"/>
    </reaction>
</comment>
<protein>
    <recommendedName>
        <fullName evidence="2">methionine--tRNA ligase</fullName>
        <ecNumber evidence="2">6.1.1.10</ecNumber>
    </recommendedName>
    <alternativeName>
        <fullName evidence="9">Methionyl-tRNA synthetase</fullName>
    </alternativeName>
</protein>
<dbReference type="InterPro" id="IPR009080">
    <property type="entry name" value="tRNAsynth_Ia_anticodon-bd"/>
</dbReference>
<gene>
    <name evidence="14" type="primary">metG</name>
    <name evidence="14" type="ORF">HON47_01785</name>
</gene>
<dbReference type="AlphaFoldDB" id="A0A8T5GE95"/>
<dbReference type="GO" id="GO:0005524">
    <property type="term" value="F:ATP binding"/>
    <property type="evidence" value="ECO:0007669"/>
    <property type="project" value="UniProtKB-KW"/>
</dbReference>
<dbReference type="InterPro" id="IPR023458">
    <property type="entry name" value="Met-tRNA_ligase_1"/>
</dbReference>
<evidence type="ECO:0000259" key="12">
    <source>
        <dbReference type="Pfam" id="PF09334"/>
    </source>
</evidence>
<dbReference type="GO" id="GO:0017101">
    <property type="term" value="C:aminoacyl-tRNA synthetase multienzyme complex"/>
    <property type="evidence" value="ECO:0007669"/>
    <property type="project" value="TreeGrafter"/>
</dbReference>
<evidence type="ECO:0000313" key="14">
    <source>
        <dbReference type="EMBL" id="MBT4870279.1"/>
    </source>
</evidence>
<dbReference type="GO" id="GO:0005829">
    <property type="term" value="C:cytosol"/>
    <property type="evidence" value="ECO:0007669"/>
    <property type="project" value="TreeGrafter"/>
</dbReference>
<keyword evidence="5 11" id="KW-0547">Nucleotide-binding</keyword>
<dbReference type="InterPro" id="IPR015413">
    <property type="entry name" value="Methionyl/Leucyl_tRNA_Synth"/>
</dbReference>
<dbReference type="SUPFAM" id="SSF52374">
    <property type="entry name" value="Nucleotidylyl transferase"/>
    <property type="match status" value="1"/>
</dbReference>
<dbReference type="PANTHER" id="PTHR45765:SF1">
    <property type="entry name" value="METHIONINE--TRNA LIGASE, CYTOPLASMIC"/>
    <property type="match status" value="1"/>
</dbReference>
<evidence type="ECO:0000256" key="1">
    <source>
        <dbReference type="ARBA" id="ARBA00004496"/>
    </source>
</evidence>
<sequence>LPYVNNIPHLGNLIGSVLSADCYARFARLDGNEVLFVLGTDEYGTTAVNKANEEGISVEELVDKYFKIHKEIYDWFGTSYDCLGRSTSEENKEITQDIFLKLHEKGLIVEKEIEQLYSEKSKTFLSDRFVEGECPHCNYKKARGDQCEKCGKLLDQKDLINPVSKLDGSKPVMKKTKHLYVDLPKMQPKLEKFFNERKEKWSKQAVSITQQWLKKGLEQRSITRDLKWGIHVPLKKWEDKVFYSWFDAPIGYIGITIECLKEKWTDWWKAKDILLYQFMGKDNVPFHSIMFPSYLIGAEDNYHIIDVLDSTAYINYEDTKFSKSNNTGVFGDDAKNSGIASDVWRYYLFRMRPEDNDTEFTWDDFMAKTNNELVGNFGNFINRVVSLNEKFFEGKKPKKKNSPLKEKVEKLLEEYKELMNRSRERDAITKANEISALGNKFLQDLEPWNVVKTDPVVAGGVIAECIDLFKVLACVYYPFTPVAAEKVGKMIGFDVKSGFEKVFEEVKEGTEIKSVGILFEKLEKDQVNGLREKFSGK</sequence>
<evidence type="ECO:0000256" key="11">
    <source>
        <dbReference type="RuleBase" id="RU363039"/>
    </source>
</evidence>
<evidence type="ECO:0000256" key="4">
    <source>
        <dbReference type="ARBA" id="ARBA00022598"/>
    </source>
</evidence>
<dbReference type="InterPro" id="IPR041872">
    <property type="entry name" value="Anticodon_Met"/>
</dbReference>
<evidence type="ECO:0000313" key="15">
    <source>
        <dbReference type="Proteomes" id="UP000722459"/>
    </source>
</evidence>
<evidence type="ECO:0000256" key="5">
    <source>
        <dbReference type="ARBA" id="ARBA00022741"/>
    </source>
</evidence>
<reference evidence="14" key="1">
    <citation type="journal article" date="2021" name="ISME J.">
        <title>Mercury methylation by metabolically versatile and cosmopolitan marine bacteria.</title>
        <authorList>
            <person name="Lin H."/>
            <person name="Ascher D.B."/>
            <person name="Myung Y."/>
            <person name="Lamborg C.H."/>
            <person name="Hallam S.J."/>
            <person name="Gionfriddo C.M."/>
            <person name="Holt K.E."/>
            <person name="Moreau J.W."/>
        </authorList>
    </citation>
    <scope>NUCLEOTIDE SEQUENCE</scope>
    <source>
        <strain evidence="14">SI075_bin30</strain>
    </source>
</reference>
<dbReference type="InterPro" id="IPR029038">
    <property type="entry name" value="MetRS_Zn"/>
</dbReference>
<dbReference type="PRINTS" id="PR01041">
    <property type="entry name" value="TRNASYNTHMET"/>
</dbReference>
<evidence type="ECO:0000256" key="10">
    <source>
        <dbReference type="ARBA" id="ARBA00047364"/>
    </source>
</evidence>
<keyword evidence="6 11" id="KW-0067">ATP-binding</keyword>
<dbReference type="PANTHER" id="PTHR45765">
    <property type="entry name" value="METHIONINE--TRNA LIGASE"/>
    <property type="match status" value="1"/>
</dbReference>
<dbReference type="Gene3D" id="1.10.730.10">
    <property type="entry name" value="Isoleucyl-tRNA Synthetase, Domain 1"/>
    <property type="match status" value="1"/>
</dbReference>
<evidence type="ECO:0000256" key="9">
    <source>
        <dbReference type="ARBA" id="ARBA00030904"/>
    </source>
</evidence>
<dbReference type="EMBL" id="JABJNZ010000024">
    <property type="protein sequence ID" value="MBT4870279.1"/>
    <property type="molecule type" value="Genomic_DNA"/>
</dbReference>
<dbReference type="CDD" id="cd00814">
    <property type="entry name" value="MetRS_core"/>
    <property type="match status" value="1"/>
</dbReference>
<dbReference type="GO" id="GO:0004825">
    <property type="term" value="F:methionine-tRNA ligase activity"/>
    <property type="evidence" value="ECO:0007669"/>
    <property type="project" value="UniProtKB-EC"/>
</dbReference>
<feature type="domain" description="Methionyl-tRNA synthetase anticodon-binding" evidence="13">
    <location>
        <begin position="394"/>
        <end position="537"/>
    </location>
</feature>
<evidence type="ECO:0000256" key="2">
    <source>
        <dbReference type="ARBA" id="ARBA00012838"/>
    </source>
</evidence>
<evidence type="ECO:0000256" key="6">
    <source>
        <dbReference type="ARBA" id="ARBA00022840"/>
    </source>
</evidence>
<dbReference type="SUPFAM" id="SSF47323">
    <property type="entry name" value="Anticodon-binding domain of a subclass of class I aminoacyl-tRNA synthetases"/>
    <property type="match status" value="1"/>
</dbReference>
<dbReference type="Pfam" id="PF09334">
    <property type="entry name" value="tRNA-synt_1g"/>
    <property type="match status" value="1"/>
</dbReference>
<evidence type="ECO:0000256" key="3">
    <source>
        <dbReference type="ARBA" id="ARBA00022490"/>
    </source>
</evidence>
<dbReference type="Gene3D" id="3.40.50.620">
    <property type="entry name" value="HUPs"/>
    <property type="match status" value="1"/>
</dbReference>
<dbReference type="InterPro" id="IPR033911">
    <property type="entry name" value="MetRS_core"/>
</dbReference>
<dbReference type="Pfam" id="PF19303">
    <property type="entry name" value="Anticodon_3"/>
    <property type="match status" value="1"/>
</dbReference>
<keyword evidence="4 11" id="KW-0436">Ligase</keyword>
<name>A0A8T5GE95_9ARCH</name>
<feature type="domain" description="Methionyl/Leucyl tRNA synthetase" evidence="12">
    <location>
        <begin position="1"/>
        <end position="384"/>
    </location>
</feature>
<keyword evidence="7 11" id="KW-0648">Protein biosynthesis</keyword>
<keyword evidence="3" id="KW-0963">Cytoplasm</keyword>
<keyword evidence="8 11" id="KW-0030">Aminoacyl-tRNA synthetase</keyword>
<dbReference type="CDD" id="cd07957">
    <property type="entry name" value="Anticodon_Ia_Met"/>
    <property type="match status" value="1"/>
</dbReference>
<dbReference type="Proteomes" id="UP000722459">
    <property type="component" value="Unassembled WGS sequence"/>
</dbReference>
<evidence type="ECO:0000256" key="8">
    <source>
        <dbReference type="ARBA" id="ARBA00023146"/>
    </source>
</evidence>
<dbReference type="PROSITE" id="PS00178">
    <property type="entry name" value="AA_TRNA_LIGASE_I"/>
    <property type="match status" value="1"/>
</dbReference>
<dbReference type="SUPFAM" id="SSF57770">
    <property type="entry name" value="Methionyl-tRNA synthetase (MetRS), Zn-domain"/>
    <property type="match status" value="1"/>
</dbReference>